<evidence type="ECO:0000313" key="2">
    <source>
        <dbReference type="EMBL" id="MCF2870430.1"/>
    </source>
</evidence>
<feature type="domain" description="Sulphotransferase Stf0" evidence="1">
    <location>
        <begin position="65"/>
        <end position="191"/>
    </location>
</feature>
<evidence type="ECO:0000259" key="1">
    <source>
        <dbReference type="Pfam" id="PF09037"/>
    </source>
</evidence>
<proteinExistence type="predicted"/>
<organism evidence="2 3">
    <name type="scientific">Octadecabacter dasysiphoniae</name>
    <dbReference type="NCBI Taxonomy" id="2909341"/>
    <lineage>
        <taxon>Bacteria</taxon>
        <taxon>Pseudomonadati</taxon>
        <taxon>Pseudomonadota</taxon>
        <taxon>Alphaproteobacteria</taxon>
        <taxon>Rhodobacterales</taxon>
        <taxon>Roseobacteraceae</taxon>
        <taxon>Octadecabacter</taxon>
    </lineage>
</organism>
<comment type="caution">
    <text evidence="2">The sequence shown here is derived from an EMBL/GenBank/DDBJ whole genome shotgun (WGS) entry which is preliminary data.</text>
</comment>
<dbReference type="Proteomes" id="UP001200557">
    <property type="component" value="Unassembled WGS sequence"/>
</dbReference>
<reference evidence="2 3" key="1">
    <citation type="submission" date="2022-01" db="EMBL/GenBank/DDBJ databases">
        <title>Octadecabacter sp. nov., isolated from a marine alga.</title>
        <authorList>
            <person name="Jin M.S."/>
            <person name="Kim H.M."/>
            <person name="Han D.M."/>
            <person name="Jung J.J."/>
            <person name="Jeon C.O."/>
        </authorList>
    </citation>
    <scope>NUCLEOTIDE SEQUENCE [LARGE SCALE GENOMIC DNA]</scope>
    <source>
        <strain evidence="2 3">G9-8</strain>
    </source>
</reference>
<dbReference type="Gene3D" id="3.40.50.300">
    <property type="entry name" value="P-loop containing nucleotide triphosphate hydrolases"/>
    <property type="match status" value="1"/>
</dbReference>
<name>A0ABS9CT61_9RHOB</name>
<gene>
    <name evidence="2" type="ORF">L0664_05065</name>
</gene>
<dbReference type="EMBL" id="JAKGAQ010000001">
    <property type="protein sequence ID" value="MCF2870430.1"/>
    <property type="molecule type" value="Genomic_DNA"/>
</dbReference>
<dbReference type="Pfam" id="PF09037">
    <property type="entry name" value="Sulphotransf"/>
    <property type="match status" value="1"/>
</dbReference>
<evidence type="ECO:0000313" key="3">
    <source>
        <dbReference type="Proteomes" id="UP001200557"/>
    </source>
</evidence>
<dbReference type="InterPro" id="IPR024628">
    <property type="entry name" value="Sulfotransferase_Stf0_dom"/>
</dbReference>
<accession>A0ABS9CT61</accession>
<keyword evidence="3" id="KW-1185">Reference proteome</keyword>
<dbReference type="InterPro" id="IPR027417">
    <property type="entry name" value="P-loop_NTPase"/>
</dbReference>
<protein>
    <submittedName>
        <fullName evidence="2">Stf0 family sulfotransferase</fullName>
    </submittedName>
</protein>
<sequence length="233" mass="26486">MHALGVFGYPLEYLNPGNWKVWEERAGQMDTLDYIKSVRTGPNGVFSVKLHHEHLVAFLRHEQNVLDYSYIHLCRRDLTKQAISFARAQQTGAWISDMPEMTPAQYDWSLIAEKMDAISRGNADWQSFLRSVGIKPLQLYYEDIVADTSGAIAQIAAYLDIDVSQITADKGIFAPQRQKKAAQDDWVTQFVDDSRRKLLDGRSIPGVQRPAATTLMRRQTVQVAKRLYKKAGL</sequence>
<dbReference type="SUPFAM" id="SSF52540">
    <property type="entry name" value="P-loop containing nucleoside triphosphate hydrolases"/>
    <property type="match status" value="1"/>
</dbReference>